<accession>A0A0T5VMB4</accession>
<evidence type="ECO:0000256" key="10">
    <source>
        <dbReference type="HAMAP-Rule" id="MF_01464"/>
    </source>
</evidence>
<keyword evidence="3 9" id="KW-1003">Cell membrane</keyword>
<dbReference type="SUPFAM" id="SSF82866">
    <property type="entry name" value="Multidrug efflux transporter AcrB transmembrane domain"/>
    <property type="match status" value="2"/>
</dbReference>
<dbReference type="PRINTS" id="PR01755">
    <property type="entry name" value="SECFTRNLCASE"/>
</dbReference>
<dbReference type="InterPro" id="IPR005791">
    <property type="entry name" value="SecD"/>
</dbReference>
<dbReference type="Gene3D" id="3.30.70.3220">
    <property type="match status" value="1"/>
</dbReference>
<feature type="transmembrane region" description="Helical" evidence="9">
    <location>
        <begin position="517"/>
        <end position="536"/>
    </location>
</feature>
<comment type="subunit">
    <text evidence="9">Forms a complex with SecF. Part of the essential Sec protein translocation apparatus which comprises SecA, SecYEG and auxiliary proteins SecDF. Other proteins may also be involved.</text>
</comment>
<keyword evidence="15" id="KW-1185">Reference proteome</keyword>
<keyword evidence="7 9" id="KW-0811">Translocation</keyword>
<name>A0A0T5VMB4_9SPHI</name>
<comment type="subunit">
    <text evidence="10">Forms a complex with SecD. Part of the essential Sec protein translocation apparatus which comprises SecA, SecYEG and auxiliary proteins SecDF. Other proteins may also be involved.</text>
</comment>
<gene>
    <name evidence="10" type="primary">secF</name>
    <name evidence="9" type="synonym">secD</name>
    <name evidence="14" type="ORF">ASU31_16895</name>
</gene>
<dbReference type="GO" id="GO:0043952">
    <property type="term" value="P:protein transport by the Sec complex"/>
    <property type="evidence" value="ECO:0007669"/>
    <property type="project" value="UniProtKB-UniRule"/>
</dbReference>
<dbReference type="Pfam" id="PF22599">
    <property type="entry name" value="SecDF_P1_head"/>
    <property type="match status" value="1"/>
</dbReference>
<dbReference type="GO" id="GO:0005886">
    <property type="term" value="C:plasma membrane"/>
    <property type="evidence" value="ECO:0007669"/>
    <property type="project" value="UniProtKB-SubCell"/>
</dbReference>
<dbReference type="Pfam" id="PF02355">
    <property type="entry name" value="SecD_SecF_C"/>
    <property type="match status" value="2"/>
</dbReference>
<dbReference type="NCBIfam" id="TIGR00916">
    <property type="entry name" value="2A0604s01"/>
    <property type="match status" value="1"/>
</dbReference>
<feature type="transmembrane region" description="Helical" evidence="9">
    <location>
        <begin position="543"/>
        <end position="564"/>
    </location>
</feature>
<dbReference type="InterPro" id="IPR054384">
    <property type="entry name" value="SecDF_P1_head"/>
</dbReference>
<dbReference type="Gene3D" id="3.30.1360.200">
    <property type="match status" value="1"/>
</dbReference>
<keyword evidence="5 9" id="KW-0653">Protein transport</keyword>
<feature type="domain" description="Protein translocase subunit SecDF P1" evidence="12">
    <location>
        <begin position="177"/>
        <end position="235"/>
    </location>
</feature>
<dbReference type="InterPro" id="IPR055344">
    <property type="entry name" value="SecD_SecF_C_bact"/>
</dbReference>
<proteinExistence type="inferred from homology"/>
<dbReference type="OrthoDB" id="9805019at2"/>
<feature type="transmembrane region" description="Helical" evidence="9">
    <location>
        <begin position="881"/>
        <end position="900"/>
    </location>
</feature>
<dbReference type="FunFam" id="1.20.1640.10:FF:000004">
    <property type="entry name" value="Protein translocase subunit SecD"/>
    <property type="match status" value="1"/>
</dbReference>
<evidence type="ECO:0000256" key="2">
    <source>
        <dbReference type="ARBA" id="ARBA00022448"/>
    </source>
</evidence>
<dbReference type="Pfam" id="PF21760">
    <property type="entry name" value="SecD_1st"/>
    <property type="match status" value="1"/>
</dbReference>
<dbReference type="PANTHER" id="PTHR30081">
    <property type="entry name" value="PROTEIN-EXPORT MEMBRANE PROTEIN SEC"/>
    <property type="match status" value="1"/>
</dbReference>
<feature type="transmembrane region" description="Helical" evidence="9">
    <location>
        <begin position="640"/>
        <end position="664"/>
    </location>
</feature>
<dbReference type="NCBIfam" id="NF009585">
    <property type="entry name" value="PRK13024.1-5"/>
    <property type="match status" value="1"/>
</dbReference>
<evidence type="ECO:0000256" key="8">
    <source>
        <dbReference type="ARBA" id="ARBA00023136"/>
    </source>
</evidence>
<evidence type="ECO:0000256" key="3">
    <source>
        <dbReference type="ARBA" id="ARBA00022475"/>
    </source>
</evidence>
<dbReference type="RefSeq" id="WP_057933449.1">
    <property type="nucleotide sequence ID" value="NZ_LMZQ01000013.1"/>
</dbReference>
<dbReference type="Proteomes" id="UP000051950">
    <property type="component" value="Unassembled WGS sequence"/>
</dbReference>
<organism evidence="14 15">
    <name type="scientific">Pedobacter ginsenosidimutans</name>
    <dbReference type="NCBI Taxonomy" id="687842"/>
    <lineage>
        <taxon>Bacteria</taxon>
        <taxon>Pseudomonadati</taxon>
        <taxon>Bacteroidota</taxon>
        <taxon>Sphingobacteriia</taxon>
        <taxon>Sphingobacteriales</taxon>
        <taxon>Sphingobacteriaceae</taxon>
        <taxon>Pedobacter</taxon>
    </lineage>
</organism>
<comment type="similarity">
    <text evidence="9">Belongs to the SecD/SecF family. SecD subfamily.</text>
</comment>
<sequence>MQGKGFIKFIAIVLAIVCAYALSFTLVASKVEKDAKNAAKGDLAKEKAYLDSMSTVKVYPVVGFTYQEVKAKEINLGLDLKGGMNVTMEISLAELVKSLAGNPTDANFNKAVQNAQIQLNAGGKDYIKIFVDEFEKLSPGVKLADYFSNQDNASQLKPNASNGDVESFLEKEATSAIDRSFTVLRSRIDGFGVVSPNMQKQEGSNRILIEMPGVQDKERIAKLLQGSAELQFWQVYQVQEVAPLLENINKILAATLKADAPATKDTTAAPAAGGKLAGLEKAAAKDTTAKGGKLAGLGKKDSSAVKAELIKSNPLYAVLNLPIYQGENGQQQLMPGAVVGMSLQKDTAKVNAYLKLPEVAASIPSTMKFMWSVKPREGSKIFELYAIKVVSADGKPDLGGEAISDSRADFDQKGKPEVTMYMTSEGSAKWKKITAEAAADPNNKKSIAIVLDNQVYSAPTVQNEIAGGVSSITGNFTQADTKDLSNILKAGKLPAPARIAGSYVVGPTLGAQAIHDGLISFVIAFIVILIFMALYYHRAGWVANFALLINLFFIIGILVSLGAVLTLPGIAGIVLTIGLSVDANILIFERVREELAHGKNTATAIKEGFKHAMPSIIDSNVTLFILGAILYVFGSGPVQGFATTLCIGILSSLFAAVAISRVVFESLLNRKIDVSFDNSITRNAFKNISFNFVGRRKIYYVISTIIIIAGIGMYFKNGGLNLGVDFKGGRTYLVHFDKAVNTEDLKAKLNPVFGNETPEVKTAGEDSQVKITTTFHIEDQDIKTDKVVEDALNKGLAGSKYEIVSSQKVTPIIASDIVNGAFYAVLISCLFMFIYIVVRFKKWQYGLGAVIALFHDVLMVLSFYTILDGIMPFSLEIGQDFIAAILTVMGYTMTETVVVFDRIREKLKESGKEDLHGEERNNLINFALNSTLSRTILTSLTVFFVLLVIFIFGGDSIRGFIFALLIGRIIGTYSSLCISTPIVIDLGSSAEKKK</sequence>
<evidence type="ECO:0000256" key="7">
    <source>
        <dbReference type="ARBA" id="ARBA00023010"/>
    </source>
</evidence>
<keyword evidence="2 9" id="KW-0813">Transport</keyword>
<evidence type="ECO:0000313" key="15">
    <source>
        <dbReference type="Proteomes" id="UP000051950"/>
    </source>
</evidence>
<dbReference type="AlphaFoldDB" id="A0A0T5VMB4"/>
<comment type="similarity">
    <text evidence="10">Belongs to the SecD/SecF family. SecF subfamily.</text>
</comment>
<evidence type="ECO:0000259" key="13">
    <source>
        <dbReference type="Pfam" id="PF22599"/>
    </source>
</evidence>
<evidence type="ECO:0000256" key="1">
    <source>
        <dbReference type="ARBA" id="ARBA00004651"/>
    </source>
</evidence>
<dbReference type="GO" id="GO:0065002">
    <property type="term" value="P:intracellular protein transmembrane transport"/>
    <property type="evidence" value="ECO:0007669"/>
    <property type="project" value="UniProtKB-UniRule"/>
</dbReference>
<feature type="domain" description="Protein export membrane protein SecD/SecF C-terminal" evidence="11">
    <location>
        <begin position="797"/>
        <end position="987"/>
    </location>
</feature>
<feature type="transmembrane region" description="Helical" evidence="9">
    <location>
        <begin position="820"/>
        <end position="838"/>
    </location>
</feature>
<feature type="domain" description="SecDF P1 head subdomain" evidence="13">
    <location>
        <begin position="395"/>
        <end position="495"/>
    </location>
</feature>
<evidence type="ECO:0000259" key="12">
    <source>
        <dbReference type="Pfam" id="PF21760"/>
    </source>
</evidence>
<dbReference type="GO" id="GO:0015450">
    <property type="term" value="F:protein-transporting ATPase activity"/>
    <property type="evidence" value="ECO:0007669"/>
    <property type="project" value="InterPro"/>
</dbReference>
<dbReference type="NCBIfam" id="TIGR00966">
    <property type="entry name" value="transloc_SecF"/>
    <property type="match status" value="1"/>
</dbReference>
<feature type="domain" description="Protein export membrane protein SecD/SecF C-terminal" evidence="11">
    <location>
        <begin position="502"/>
        <end position="660"/>
    </location>
</feature>
<evidence type="ECO:0000259" key="11">
    <source>
        <dbReference type="Pfam" id="PF02355"/>
    </source>
</evidence>
<dbReference type="PANTHER" id="PTHR30081:SF1">
    <property type="entry name" value="PROTEIN TRANSLOCASE SUBUNIT SECD"/>
    <property type="match status" value="1"/>
</dbReference>
<dbReference type="InterPro" id="IPR022813">
    <property type="entry name" value="SecD/SecF_arch_bac"/>
</dbReference>
<comment type="function">
    <text evidence="9">Part of the Sec protein translocase complex. Interacts with the SecYEG preprotein conducting channel. SecDF uses the proton motive force (PMF) to complete protein translocation after the ATP-dependent function of SecA.</text>
</comment>
<comment type="caution">
    <text evidence="9">Lacks conserved residue(s) required for the propagation of feature annotation.</text>
</comment>
<dbReference type="EMBL" id="LMZQ01000013">
    <property type="protein sequence ID" value="KRT14992.1"/>
    <property type="molecule type" value="Genomic_DNA"/>
</dbReference>
<feature type="transmembrane region" description="Helical" evidence="9">
    <location>
        <begin position="570"/>
        <end position="591"/>
    </location>
</feature>
<feature type="transmembrane region" description="Helical" evidence="9">
    <location>
        <begin position="960"/>
        <end position="984"/>
    </location>
</feature>
<dbReference type="HAMAP" id="MF_01464_B">
    <property type="entry name" value="SecF_B"/>
    <property type="match status" value="1"/>
</dbReference>
<feature type="transmembrane region" description="Helical" evidence="9">
    <location>
        <begin position="936"/>
        <end position="954"/>
    </location>
</feature>
<dbReference type="HAMAP" id="MF_01463_B">
    <property type="entry name" value="SecD_B"/>
    <property type="match status" value="1"/>
</dbReference>
<comment type="subcellular location">
    <subcellularLocation>
        <location evidence="1 9">Cell membrane</location>
        <topology evidence="1 9">Multi-pass membrane protein</topology>
    </subcellularLocation>
</comment>
<comment type="caution">
    <text evidence="14">The sequence shown here is derived from an EMBL/GenBank/DDBJ whole genome shotgun (WGS) entry which is preliminary data.</text>
</comment>
<keyword evidence="6 9" id="KW-1133">Transmembrane helix</keyword>
<keyword evidence="8 9" id="KW-0472">Membrane</keyword>
<dbReference type="Pfam" id="PF07549">
    <property type="entry name" value="Sec_GG"/>
    <property type="match status" value="2"/>
</dbReference>
<feature type="transmembrane region" description="Helical" evidence="9">
    <location>
        <begin position="698"/>
        <end position="715"/>
    </location>
</feature>
<evidence type="ECO:0000313" key="14">
    <source>
        <dbReference type="EMBL" id="KRT14992.1"/>
    </source>
</evidence>
<evidence type="ECO:0000256" key="4">
    <source>
        <dbReference type="ARBA" id="ARBA00022692"/>
    </source>
</evidence>
<protein>
    <recommendedName>
        <fullName evidence="9 10">Multifunctional fusion protein</fullName>
    </recommendedName>
    <domain>
        <recommendedName>
            <fullName evidence="9">Protein translocase subunit SecD</fullName>
        </recommendedName>
    </domain>
    <domain>
        <recommendedName>
            <fullName evidence="10">Protein-export membrane protein SecF</fullName>
        </recommendedName>
    </domain>
</protein>
<dbReference type="InterPro" id="IPR048634">
    <property type="entry name" value="SecD_SecF_C"/>
</dbReference>
<keyword evidence="4 9" id="KW-0812">Transmembrane</keyword>
<dbReference type="InterPro" id="IPR048631">
    <property type="entry name" value="SecD_1st"/>
</dbReference>
<dbReference type="Gene3D" id="1.20.1640.10">
    <property type="entry name" value="Multidrug efflux transporter AcrB transmembrane domain"/>
    <property type="match status" value="2"/>
</dbReference>
<reference evidence="14 15" key="1">
    <citation type="submission" date="2015-11" db="EMBL/GenBank/DDBJ databases">
        <title>Sequence of Pedobacter ginsenosidimutans.</title>
        <authorList>
            <person name="Carson E."/>
            <person name="Keyser V."/>
            <person name="Newman J."/>
            <person name="Miller J."/>
        </authorList>
    </citation>
    <scope>NUCLEOTIDE SEQUENCE [LARGE SCALE GENOMIC DNA]</scope>
    <source>
        <strain evidence="14 15">KACC 14530</strain>
    </source>
</reference>
<feature type="transmembrane region" description="Helical" evidence="9">
    <location>
        <begin position="845"/>
        <end position="866"/>
    </location>
</feature>
<evidence type="ECO:0000256" key="5">
    <source>
        <dbReference type="ARBA" id="ARBA00022927"/>
    </source>
</evidence>
<dbReference type="GO" id="GO:0006605">
    <property type="term" value="P:protein targeting"/>
    <property type="evidence" value="ECO:0007669"/>
    <property type="project" value="UniProtKB-UniRule"/>
</dbReference>
<dbReference type="InterPro" id="IPR022646">
    <property type="entry name" value="SecD/SecF_CS"/>
</dbReference>
<dbReference type="InterPro" id="IPR005665">
    <property type="entry name" value="SecF_bac"/>
</dbReference>
<dbReference type="InterPro" id="IPR022645">
    <property type="entry name" value="SecD/SecF_bac"/>
</dbReference>
<evidence type="ECO:0000256" key="6">
    <source>
        <dbReference type="ARBA" id="ARBA00022989"/>
    </source>
</evidence>
<evidence type="ECO:0000256" key="9">
    <source>
        <dbReference type="HAMAP-Rule" id="MF_01463"/>
    </source>
</evidence>
<dbReference type="STRING" id="687842.ASU31_16895"/>
<feature type="transmembrane region" description="Helical" evidence="9">
    <location>
        <begin position="612"/>
        <end position="634"/>
    </location>
</feature>
<dbReference type="NCBIfam" id="TIGR01129">
    <property type="entry name" value="secD"/>
    <property type="match status" value="1"/>
</dbReference>